<dbReference type="EMBL" id="PTJO01000006">
    <property type="protein sequence ID" value="RNE48233.1"/>
    <property type="molecule type" value="Genomic_DNA"/>
</dbReference>
<proteinExistence type="predicted"/>
<name>A0A3M8K4T4_9CORY</name>
<dbReference type="AlphaFoldDB" id="A0A3M8K4T4"/>
<gene>
    <name evidence="2" type="ORF">C5L39_10270</name>
</gene>
<dbReference type="InterPro" id="IPR015943">
    <property type="entry name" value="WD40/YVTN_repeat-like_dom_sf"/>
</dbReference>
<accession>A0A3M8K4T4</accession>
<feature type="chain" id="PRO_5017970384" description="ABC transporter" evidence="1">
    <location>
        <begin position="28"/>
        <end position="414"/>
    </location>
</feature>
<evidence type="ECO:0008006" key="4">
    <source>
        <dbReference type="Google" id="ProtNLM"/>
    </source>
</evidence>
<evidence type="ECO:0000313" key="3">
    <source>
        <dbReference type="Proteomes" id="UP000266975"/>
    </source>
</evidence>
<reference evidence="2 3" key="1">
    <citation type="submission" date="2018-02" db="EMBL/GenBank/DDBJ databases">
        <title>Corynebacterium alimpuense sp. nov., a marine obligate actinomycete isolated from sediments of Valparaiso bay, Chile.</title>
        <authorList>
            <person name="Claverias F."/>
            <person name="Gonzales-Siles L."/>
            <person name="Salva-Serra F."/>
            <person name="Inganaes E."/>
            <person name="Molin K."/>
            <person name="Cumsille A."/>
            <person name="Undabarrena A."/>
            <person name="Couve E."/>
            <person name="Moore E.R.B."/>
            <person name="Gomila M."/>
            <person name="Camara B."/>
        </authorList>
    </citation>
    <scope>NUCLEOTIDE SEQUENCE [LARGE SCALE GENOMIC DNA]</scope>
    <source>
        <strain evidence="2 3">CCUG 69366</strain>
    </source>
</reference>
<protein>
    <recommendedName>
        <fullName evidence="4">ABC transporter</fullName>
    </recommendedName>
</protein>
<dbReference type="Proteomes" id="UP000266975">
    <property type="component" value="Unassembled WGS sequence"/>
</dbReference>
<dbReference type="PROSITE" id="PS51257">
    <property type="entry name" value="PROKAR_LIPOPROTEIN"/>
    <property type="match status" value="1"/>
</dbReference>
<evidence type="ECO:0000256" key="1">
    <source>
        <dbReference type="SAM" id="SignalP"/>
    </source>
</evidence>
<organism evidence="2 3">
    <name type="scientific">Corynebacterium alimapuense</name>
    <dbReference type="NCBI Taxonomy" id="1576874"/>
    <lineage>
        <taxon>Bacteria</taxon>
        <taxon>Bacillati</taxon>
        <taxon>Actinomycetota</taxon>
        <taxon>Actinomycetes</taxon>
        <taxon>Mycobacteriales</taxon>
        <taxon>Corynebacteriaceae</taxon>
        <taxon>Corynebacterium</taxon>
    </lineage>
</organism>
<keyword evidence="1" id="KW-0732">Signal</keyword>
<sequence>MRKRAGLTAGLLTPALLVGLAACSATAEEPDTISSAATPTSETPHGYVKGAEEATESQLRLTVADAETDELTMVDLLTGETVDMPSAAAGGTLKDSDGRFLFTGDDAGFNVIDSGVWTVDHGDHSHYYVSDPAEVGTVDGDTPGHAVSNDSQVAMFFDGDGTVTVLPRTSLDDGVIDESVSFQVGEHHGVAVPFDEHVLSTVPAADATDLPAEITLFDNNGEDASAQLTGDISCPEIHGTAASAEHVSFACADGLLTVNEDFNAAITAYPSEADGRAWSLTAGDDIAVAPFDGSGLGILNIDTGNWTVVETGAPVLSTAIAPDDSTVFAIDEDGTGYAIDAASGEITAQRELVEIIGDDSDAPRPAVALTQERGYVSDPETGTVLEIDLADDLREARSFELGGQPSAIAITGDN</sequence>
<comment type="caution">
    <text evidence="2">The sequence shown here is derived from an EMBL/GenBank/DDBJ whole genome shotgun (WGS) entry which is preliminary data.</text>
</comment>
<dbReference type="SUPFAM" id="SSF69304">
    <property type="entry name" value="Tricorn protease N-terminal domain"/>
    <property type="match status" value="1"/>
</dbReference>
<keyword evidence="3" id="KW-1185">Reference proteome</keyword>
<evidence type="ECO:0000313" key="2">
    <source>
        <dbReference type="EMBL" id="RNE48233.1"/>
    </source>
</evidence>
<dbReference type="Gene3D" id="2.130.10.10">
    <property type="entry name" value="YVTN repeat-like/Quinoprotein amine dehydrogenase"/>
    <property type="match status" value="1"/>
</dbReference>
<feature type="signal peptide" evidence="1">
    <location>
        <begin position="1"/>
        <end position="27"/>
    </location>
</feature>